<dbReference type="OrthoDB" id="448946at2759"/>
<dbReference type="HAMAP" id="MF_01217">
    <property type="entry name" value="Acyl_carrier"/>
    <property type="match status" value="1"/>
</dbReference>
<proteinExistence type="inferred from homology"/>
<organism evidence="16 17">
    <name type="scientific">Zygosaccharomyces mellis</name>
    <dbReference type="NCBI Taxonomy" id="42258"/>
    <lineage>
        <taxon>Eukaryota</taxon>
        <taxon>Fungi</taxon>
        <taxon>Dikarya</taxon>
        <taxon>Ascomycota</taxon>
        <taxon>Saccharomycotina</taxon>
        <taxon>Saccharomycetes</taxon>
        <taxon>Saccharomycetales</taxon>
        <taxon>Saccharomycetaceae</taxon>
        <taxon>Zygosaccharomyces</taxon>
    </lineage>
</organism>
<feature type="domain" description="Carrier" evidence="15">
    <location>
        <begin position="46"/>
        <end position="122"/>
    </location>
</feature>
<comment type="caution">
    <text evidence="16">The sequence shown here is derived from an EMBL/GenBank/DDBJ whole genome shotgun (WGS) entry which is preliminary data.</text>
</comment>
<dbReference type="Gene3D" id="1.10.1200.10">
    <property type="entry name" value="ACP-like"/>
    <property type="match status" value="1"/>
</dbReference>
<evidence type="ECO:0000313" key="17">
    <source>
        <dbReference type="Proteomes" id="UP000301737"/>
    </source>
</evidence>
<dbReference type="PROSITE" id="PS50075">
    <property type="entry name" value="CARRIER"/>
    <property type="match status" value="1"/>
</dbReference>
<dbReference type="Pfam" id="PF00550">
    <property type="entry name" value="PP-binding"/>
    <property type="match status" value="1"/>
</dbReference>
<dbReference type="PROSITE" id="PS00012">
    <property type="entry name" value="PHOSPHOPANTETHEINE"/>
    <property type="match status" value="1"/>
</dbReference>
<dbReference type="EMBL" id="BIMX01000006">
    <property type="protein sequence ID" value="GCE98682.1"/>
    <property type="molecule type" value="Genomic_DNA"/>
</dbReference>
<evidence type="ECO:0000313" key="16">
    <source>
        <dbReference type="EMBL" id="GCE98682.1"/>
    </source>
</evidence>
<keyword evidence="6 14" id="KW-0444">Lipid biosynthesis</keyword>
<dbReference type="InterPro" id="IPR009081">
    <property type="entry name" value="PP-bd_ACP"/>
</dbReference>
<comment type="function">
    <text evidence="14">Carrier of the growing fatty acid chain in fatty acid biosynthesis.</text>
</comment>
<evidence type="ECO:0000256" key="8">
    <source>
        <dbReference type="ARBA" id="ARBA00022832"/>
    </source>
</evidence>
<keyword evidence="12" id="KW-0496">Mitochondrion</keyword>
<evidence type="ECO:0000256" key="4">
    <source>
        <dbReference type="ARBA" id="ARBA00022448"/>
    </source>
</evidence>
<evidence type="ECO:0000259" key="15">
    <source>
        <dbReference type="PROSITE" id="PS50075"/>
    </source>
</evidence>
<dbReference type="PANTHER" id="PTHR20863">
    <property type="entry name" value="ACYL CARRIER PROTEIN"/>
    <property type="match status" value="1"/>
</dbReference>
<reference evidence="16 17" key="1">
    <citation type="submission" date="2019-01" db="EMBL/GenBank/DDBJ databases">
        <title>Draft Genome Sequencing of Zygosaccharomyces mellis Ca-7.</title>
        <authorList>
            <person name="Shiwa Y."/>
            <person name="Kanesaki Y."/>
            <person name="Ishige T."/>
            <person name="Mura K."/>
            <person name="Hori T."/>
            <person name="Tamura T."/>
        </authorList>
    </citation>
    <scope>NUCLEOTIDE SEQUENCE [LARGE SCALE GENOMIC DNA]</scope>
    <source>
        <strain evidence="16 17">Ca-7</strain>
    </source>
</reference>
<evidence type="ECO:0000256" key="3">
    <source>
        <dbReference type="ARBA" id="ARBA00010930"/>
    </source>
</evidence>
<keyword evidence="9" id="KW-0809">Transit peptide</keyword>
<keyword evidence="4" id="KW-0813">Transport</keyword>
<comment type="pathway">
    <text evidence="2">Lipid metabolism; fatty acid biosynthesis.</text>
</comment>
<comment type="similarity">
    <text evidence="3">Belongs to the acyl carrier protein (ACP) family.</text>
</comment>
<keyword evidence="8" id="KW-0276">Fatty acid metabolism</keyword>
<protein>
    <recommendedName>
        <fullName evidence="14">Acyl carrier protein</fullName>
    </recommendedName>
</protein>
<evidence type="ECO:0000256" key="5">
    <source>
        <dbReference type="ARBA" id="ARBA00022450"/>
    </source>
</evidence>
<evidence type="ECO:0000256" key="13">
    <source>
        <dbReference type="ARBA" id="ARBA00023160"/>
    </source>
</evidence>
<keyword evidence="13 14" id="KW-0275">Fatty acid biosynthesis</keyword>
<dbReference type="GO" id="GO:0000036">
    <property type="term" value="F:acyl carrier activity"/>
    <property type="evidence" value="ECO:0007669"/>
    <property type="project" value="TreeGrafter"/>
</dbReference>
<gene>
    <name evidence="16" type="primary">ACP1</name>
    <name evidence="16" type="ORF">ZYGM_002621</name>
</gene>
<evidence type="ECO:0000256" key="1">
    <source>
        <dbReference type="ARBA" id="ARBA00004173"/>
    </source>
</evidence>
<dbReference type="GO" id="GO:0099128">
    <property type="term" value="C:mitochondrial [2Fe-2S] assembly complex"/>
    <property type="evidence" value="ECO:0007669"/>
    <property type="project" value="UniProtKB-ARBA"/>
</dbReference>
<evidence type="ECO:0000256" key="11">
    <source>
        <dbReference type="ARBA" id="ARBA00023098"/>
    </source>
</evidence>
<dbReference type="Proteomes" id="UP000301737">
    <property type="component" value="Unassembled WGS sequence"/>
</dbReference>
<dbReference type="InterPro" id="IPR006162">
    <property type="entry name" value="Ppantetheine_attach_site"/>
</dbReference>
<evidence type="ECO:0000256" key="10">
    <source>
        <dbReference type="ARBA" id="ARBA00022982"/>
    </source>
</evidence>
<keyword evidence="17" id="KW-1185">Reference proteome</keyword>
<evidence type="ECO:0000256" key="12">
    <source>
        <dbReference type="ARBA" id="ARBA00023128"/>
    </source>
</evidence>
<evidence type="ECO:0000256" key="7">
    <source>
        <dbReference type="ARBA" id="ARBA00022553"/>
    </source>
</evidence>
<dbReference type="PANTHER" id="PTHR20863:SF28">
    <property type="entry name" value="ACYL CARRIER PROTEIN, MITOCHONDRIAL"/>
    <property type="match status" value="1"/>
</dbReference>
<evidence type="ECO:0000256" key="14">
    <source>
        <dbReference type="RuleBase" id="RU000722"/>
    </source>
</evidence>
<dbReference type="InterPro" id="IPR036736">
    <property type="entry name" value="ACP-like_sf"/>
</dbReference>
<dbReference type="InterPro" id="IPR003231">
    <property type="entry name" value="ACP"/>
</dbReference>
<evidence type="ECO:0000256" key="9">
    <source>
        <dbReference type="ARBA" id="ARBA00022946"/>
    </source>
</evidence>
<accession>A0A4C2E8I5</accession>
<dbReference type="FunFam" id="1.10.1200.10:FF:000003">
    <property type="entry name" value="Acyl carrier protein"/>
    <property type="match status" value="1"/>
</dbReference>
<sequence>MFKSVFRPCASAARNARLTLPVRSNVFTPQMMVSPIRFYSATTDRNEITQKVVDVIKAFDRTNASADINAKTLFHKDLGLDSLDTVELLVAIEEDFDIQFPDKVADELKGVEDTVEWIATHPESE</sequence>
<evidence type="ECO:0000256" key="6">
    <source>
        <dbReference type="ARBA" id="ARBA00022516"/>
    </source>
</evidence>
<comment type="subcellular location">
    <subcellularLocation>
        <location evidence="1">Mitochondrion</location>
    </subcellularLocation>
</comment>
<dbReference type="SUPFAM" id="SSF47336">
    <property type="entry name" value="ACP-like"/>
    <property type="match status" value="1"/>
</dbReference>
<keyword evidence="11" id="KW-0443">Lipid metabolism</keyword>
<keyword evidence="7" id="KW-0597">Phosphoprotein</keyword>
<keyword evidence="5 14" id="KW-0596">Phosphopantetheine</keyword>
<evidence type="ECO:0000256" key="2">
    <source>
        <dbReference type="ARBA" id="ARBA00005194"/>
    </source>
</evidence>
<dbReference type="GO" id="GO:0000035">
    <property type="term" value="F:acyl binding"/>
    <property type="evidence" value="ECO:0007669"/>
    <property type="project" value="TreeGrafter"/>
</dbReference>
<name>A0A4C2E8I5_9SACH</name>
<dbReference type="AlphaFoldDB" id="A0A4C2E8I5"/>
<dbReference type="NCBIfam" id="TIGR00517">
    <property type="entry name" value="acyl_carrier"/>
    <property type="match status" value="1"/>
</dbReference>
<keyword evidence="10" id="KW-0249">Electron transport</keyword>